<evidence type="ECO:0000256" key="4">
    <source>
        <dbReference type="ARBA" id="ARBA00011738"/>
    </source>
</evidence>
<evidence type="ECO:0000256" key="11">
    <source>
        <dbReference type="ARBA" id="ARBA00048179"/>
    </source>
</evidence>
<comment type="similarity">
    <text evidence="3">Belongs to the NMT1/THI5 family.</text>
</comment>
<dbReference type="Proteomes" id="UP000179467">
    <property type="component" value="Unassembled WGS sequence"/>
</dbReference>
<feature type="domain" description="SsuA/THI5-like" evidence="12">
    <location>
        <begin position="50"/>
        <end position="168"/>
    </location>
</feature>
<dbReference type="Gene3D" id="3.40.190.10">
    <property type="entry name" value="Periplasmic binding protein-like II"/>
    <property type="match status" value="1"/>
</dbReference>
<evidence type="ECO:0000256" key="10">
    <source>
        <dbReference type="ARBA" id="ARBA00033171"/>
    </source>
</evidence>
<dbReference type="GO" id="GO:0009228">
    <property type="term" value="P:thiamine biosynthetic process"/>
    <property type="evidence" value="ECO:0007669"/>
    <property type="project" value="UniProtKB-KW"/>
</dbReference>
<evidence type="ECO:0000256" key="8">
    <source>
        <dbReference type="ARBA" id="ARBA00022977"/>
    </source>
</evidence>
<dbReference type="PANTHER" id="PTHR31528:SF1">
    <property type="entry name" value="4-AMINO-5-HYDROXYMETHYL-2-METHYLPYRIMIDINE PHOSPHATE SYNTHASE THI11-RELATED"/>
    <property type="match status" value="1"/>
</dbReference>
<dbReference type="InterPro" id="IPR015168">
    <property type="entry name" value="SsuA/THI5"/>
</dbReference>
<comment type="caution">
    <text evidence="13">The sequence shown here is derived from an EMBL/GenBank/DDBJ whole genome shotgun (WGS) entry which is preliminary data.</text>
</comment>
<evidence type="ECO:0000259" key="12">
    <source>
        <dbReference type="Pfam" id="PF09084"/>
    </source>
</evidence>
<dbReference type="GO" id="GO:0016740">
    <property type="term" value="F:transferase activity"/>
    <property type="evidence" value="ECO:0007669"/>
    <property type="project" value="UniProtKB-KW"/>
</dbReference>
<keyword evidence="9" id="KW-0408">Iron</keyword>
<keyword evidence="5" id="KW-0808">Transferase</keyword>
<sequence length="182" mass="19359">MSRYRKLGLTALALAFLIAMGLALRATEMAGVRSGANGKAISLRLPWLINAQAAGYIMAREKGFYRQVGLDVDILPGGPNLNSAALVASGANTFGTNDIGNIILGVSQGMDLRIIGACFQRYPVGVISLAKSQIHTPQDLVGRTLAYNEGGPWTFIKAMLAKQKVSLRARSEIKLSGISRLA</sequence>
<evidence type="ECO:0000256" key="6">
    <source>
        <dbReference type="ARBA" id="ARBA00022723"/>
    </source>
</evidence>
<comment type="function">
    <text evidence="1">Responsible for the formation of the pyrimidine heterocycle in the thiamine biosynthesis pathway. Catalyzes the formation of hydroxymethylpyrimidine phosphate (HMP-P) from histidine and pyridoxal phosphate (PLP). The protein uses PLP and the active site histidine to form HMP-P, generating an inactive enzyme. The enzyme can only undergo a single turnover, which suggests it is a suicide enzyme.</text>
</comment>
<dbReference type="GO" id="GO:0046872">
    <property type="term" value="F:metal ion binding"/>
    <property type="evidence" value="ECO:0007669"/>
    <property type="project" value="UniProtKB-KW"/>
</dbReference>
<comment type="pathway">
    <text evidence="2">Cofactor biosynthesis; thiamine diphosphate biosynthesis.</text>
</comment>
<comment type="catalytic activity">
    <reaction evidence="11">
        <text>N(6)-(pyridoxal phosphate)-L-lysyl-[4-amino-5-hydroxymethyl-2-methylpyrimidine phosphate synthase] + L-histidyl-[4-amino-5-hydroxymethyl-2-methylpyrimidine phosphate synthase] + 2 Fe(3+) + 4 H2O = L-lysyl-[4-amino-5-hydroxymethyl-2-methylpyrimidine phosphate synthase] + (2S)-2-amino-5-hydroxy-4-oxopentanoyl-[4-amino-5-hydroxymethyl-2-methylpyrimidine phosphate synthase] + 4-amino-2-methyl-5-(phosphooxymethyl)pyrimidine + 3-oxopropanoate + 2 Fe(2+) + 2 H(+)</text>
        <dbReference type="Rhea" id="RHEA:65756"/>
        <dbReference type="Rhea" id="RHEA-COMP:16892"/>
        <dbReference type="Rhea" id="RHEA-COMP:16893"/>
        <dbReference type="Rhea" id="RHEA-COMP:16894"/>
        <dbReference type="Rhea" id="RHEA-COMP:16895"/>
        <dbReference type="ChEBI" id="CHEBI:15377"/>
        <dbReference type="ChEBI" id="CHEBI:15378"/>
        <dbReference type="ChEBI" id="CHEBI:29033"/>
        <dbReference type="ChEBI" id="CHEBI:29034"/>
        <dbReference type="ChEBI" id="CHEBI:29969"/>
        <dbReference type="ChEBI" id="CHEBI:29979"/>
        <dbReference type="ChEBI" id="CHEBI:33190"/>
        <dbReference type="ChEBI" id="CHEBI:58354"/>
        <dbReference type="ChEBI" id="CHEBI:143915"/>
        <dbReference type="ChEBI" id="CHEBI:157692"/>
    </reaction>
    <physiologicalReaction direction="left-to-right" evidence="11">
        <dbReference type="Rhea" id="RHEA:65757"/>
    </physiologicalReaction>
</comment>
<evidence type="ECO:0000256" key="5">
    <source>
        <dbReference type="ARBA" id="ARBA00022679"/>
    </source>
</evidence>
<evidence type="ECO:0000256" key="7">
    <source>
        <dbReference type="ARBA" id="ARBA00022898"/>
    </source>
</evidence>
<dbReference type="RefSeq" id="WP_070932363.1">
    <property type="nucleotide sequence ID" value="NZ_MIPT01000001.1"/>
</dbReference>
<gene>
    <name evidence="13" type="ORF">BHE75_00649</name>
</gene>
<dbReference type="PANTHER" id="PTHR31528">
    <property type="entry name" value="4-AMINO-5-HYDROXYMETHYL-2-METHYLPYRIMIDINE PHOSPHATE SYNTHASE THI11-RELATED"/>
    <property type="match status" value="1"/>
</dbReference>
<dbReference type="OrthoDB" id="9815602at2"/>
<dbReference type="SUPFAM" id="SSF53850">
    <property type="entry name" value="Periplasmic binding protein-like II"/>
    <property type="match status" value="1"/>
</dbReference>
<keyword evidence="7" id="KW-0663">Pyridoxal phosphate</keyword>
<dbReference type="InterPro" id="IPR027939">
    <property type="entry name" value="NMT1/THI5"/>
</dbReference>
<evidence type="ECO:0000256" key="1">
    <source>
        <dbReference type="ARBA" id="ARBA00003469"/>
    </source>
</evidence>
<evidence type="ECO:0000256" key="9">
    <source>
        <dbReference type="ARBA" id="ARBA00023004"/>
    </source>
</evidence>
<protein>
    <recommendedName>
        <fullName evidence="10">Thiamine pyrimidine synthase</fullName>
    </recommendedName>
</protein>
<evidence type="ECO:0000313" key="14">
    <source>
        <dbReference type="Proteomes" id="UP000179467"/>
    </source>
</evidence>
<keyword evidence="14" id="KW-1185">Reference proteome</keyword>
<organism evidence="13 14">
    <name type="scientific">Edaphosphingomonas haloaromaticamans</name>
    <dbReference type="NCBI Taxonomy" id="653954"/>
    <lineage>
        <taxon>Bacteria</taxon>
        <taxon>Pseudomonadati</taxon>
        <taxon>Pseudomonadota</taxon>
        <taxon>Alphaproteobacteria</taxon>
        <taxon>Sphingomonadales</taxon>
        <taxon>Rhizorhabdaceae</taxon>
        <taxon>Edaphosphingomonas</taxon>
    </lineage>
</organism>
<dbReference type="EMBL" id="MIPT01000001">
    <property type="protein sequence ID" value="OHT18675.1"/>
    <property type="molecule type" value="Genomic_DNA"/>
</dbReference>
<dbReference type="AlphaFoldDB" id="A0A1S1H9C4"/>
<accession>A0A1S1H9C4</accession>
<proteinExistence type="inferred from homology"/>
<dbReference type="Pfam" id="PF09084">
    <property type="entry name" value="NMT1"/>
    <property type="match status" value="1"/>
</dbReference>
<evidence type="ECO:0000256" key="2">
    <source>
        <dbReference type="ARBA" id="ARBA00004948"/>
    </source>
</evidence>
<evidence type="ECO:0000313" key="13">
    <source>
        <dbReference type="EMBL" id="OHT18675.1"/>
    </source>
</evidence>
<evidence type="ECO:0000256" key="3">
    <source>
        <dbReference type="ARBA" id="ARBA00009406"/>
    </source>
</evidence>
<name>A0A1S1H9C4_9SPHN</name>
<reference evidence="13 14" key="1">
    <citation type="submission" date="2016-09" db="EMBL/GenBank/DDBJ databases">
        <title>Metabolic pathway, cell adaptation mechanisms and a novel monoxygenase revealed through proteogenomic-transcription analysis of a Sphingomonas haloaromaticamans strain degrading the fungicide ortho-phenylphenol.</title>
        <authorList>
            <person name="Perruchon C."/>
            <person name="Papadopoulou E.S."/>
            <person name="Rousidou C."/>
            <person name="Vasileiadis S."/>
            <person name="Tanou G."/>
            <person name="Amoutzias G."/>
            <person name="Molassiotis A."/>
            <person name="Karpouzas D.G."/>
        </authorList>
    </citation>
    <scope>NUCLEOTIDE SEQUENCE [LARGE SCALE GENOMIC DNA]</scope>
    <source>
        <strain evidence="13 14">P3</strain>
    </source>
</reference>
<keyword evidence="8" id="KW-0784">Thiamine biosynthesis</keyword>
<keyword evidence="6" id="KW-0479">Metal-binding</keyword>
<comment type="subunit">
    <text evidence="4">Homodimer.</text>
</comment>